<organism evidence="2 3">
    <name type="scientific">Elasticomyces elasticus</name>
    <dbReference type="NCBI Taxonomy" id="574655"/>
    <lineage>
        <taxon>Eukaryota</taxon>
        <taxon>Fungi</taxon>
        <taxon>Dikarya</taxon>
        <taxon>Ascomycota</taxon>
        <taxon>Pezizomycotina</taxon>
        <taxon>Dothideomycetes</taxon>
        <taxon>Dothideomycetidae</taxon>
        <taxon>Mycosphaerellales</taxon>
        <taxon>Teratosphaeriaceae</taxon>
        <taxon>Elasticomyces</taxon>
    </lineage>
</organism>
<dbReference type="AlphaFoldDB" id="A0AAN7ZMW9"/>
<protein>
    <submittedName>
        <fullName evidence="2">Uncharacterized protein</fullName>
    </submittedName>
</protein>
<proteinExistence type="predicted"/>
<sequence length="219" mass="24052">MTTYAEYQQQTMASNENNDFQLFPYTWTGEQTYLPTTTYDDQGYIYSTASDSYAAQQAYAHPIQDQFTFNTDSFQPSKHHHLQAPGSTYSPANSASHSFDFQNPPMLSSTSDSGASVQSATSSGMNSPHQQSHDWSQQANMNMLPGIVQHDNVAQDLFATTGLDYDTIPVTDKGCVGLAPNTTGSASARKQLDRGPKPNRQCLQVANHACIRKCYLASP</sequence>
<gene>
    <name evidence="2" type="ORF">LTR97_007689</name>
</gene>
<evidence type="ECO:0000256" key="1">
    <source>
        <dbReference type="SAM" id="MobiDB-lite"/>
    </source>
</evidence>
<accession>A0AAN7ZMW9</accession>
<evidence type="ECO:0000313" key="3">
    <source>
        <dbReference type="Proteomes" id="UP001310594"/>
    </source>
</evidence>
<dbReference type="Proteomes" id="UP001310594">
    <property type="component" value="Unassembled WGS sequence"/>
</dbReference>
<feature type="region of interest" description="Disordered" evidence="1">
    <location>
        <begin position="70"/>
        <end position="135"/>
    </location>
</feature>
<comment type="caution">
    <text evidence="2">The sequence shown here is derived from an EMBL/GenBank/DDBJ whole genome shotgun (WGS) entry which is preliminary data.</text>
</comment>
<feature type="compositionally biased region" description="Polar residues" evidence="1">
    <location>
        <begin position="85"/>
        <end position="135"/>
    </location>
</feature>
<name>A0AAN7ZMW9_9PEZI</name>
<evidence type="ECO:0000313" key="2">
    <source>
        <dbReference type="EMBL" id="KAK5697551.1"/>
    </source>
</evidence>
<reference evidence="2" key="1">
    <citation type="submission" date="2023-08" db="EMBL/GenBank/DDBJ databases">
        <title>Black Yeasts Isolated from many extreme environments.</title>
        <authorList>
            <person name="Coleine C."/>
            <person name="Stajich J.E."/>
            <person name="Selbmann L."/>
        </authorList>
    </citation>
    <scope>NUCLEOTIDE SEQUENCE</scope>
    <source>
        <strain evidence="2">CCFEE 5810</strain>
    </source>
</reference>
<dbReference type="EMBL" id="JAVRQU010000011">
    <property type="protein sequence ID" value="KAK5697551.1"/>
    <property type="molecule type" value="Genomic_DNA"/>
</dbReference>